<dbReference type="CDD" id="cd02440">
    <property type="entry name" value="AdoMet_MTases"/>
    <property type="match status" value="1"/>
</dbReference>
<proteinExistence type="predicted"/>
<name>A0ABR1MBP1_9PEZI</name>
<evidence type="ECO:0000256" key="1">
    <source>
        <dbReference type="SAM" id="MobiDB-lite"/>
    </source>
</evidence>
<evidence type="ECO:0000313" key="4">
    <source>
        <dbReference type="Proteomes" id="UP001360953"/>
    </source>
</evidence>
<dbReference type="InterPro" id="IPR050508">
    <property type="entry name" value="Methyltransf_Superfamily"/>
</dbReference>
<evidence type="ECO:0000313" key="3">
    <source>
        <dbReference type="EMBL" id="KAK7544698.1"/>
    </source>
</evidence>
<dbReference type="SUPFAM" id="SSF53335">
    <property type="entry name" value="S-adenosyl-L-methionine-dependent methyltransferases"/>
    <property type="match status" value="1"/>
</dbReference>
<sequence length="354" mass="39787">MGAKSSPPPRKQNAVPPKPLPFAPRSKPKPVPRPTVASPARAAPELSKNAQKFRRFGLWGALACAAFGGAYMVPLAVSMFNPESLPYPVPEDASDRYDRTAKTYDETVGASEKSIGVDRLRRKLVGQAEGHVLEVSAGTGPSLAHYNFKKVRSLTLLDQSAPMVEIARQKWNELKQRDEVAGRKSGNVEFRVQSAFDPIEEPKHEKDEKVEEPGKFDTVVQAHGLCSTAQPERLLHRLGQVVTRDGKILLLEHGYSYFGWLNLSLDRNAPVRADKYGCWWNKDIGAIVRNSGLEIVKISRPWYHLGTTWWIELRRNVEAEQEQRPRIEAEVQPKERVAAMAQQQEAGQKRGWLW</sequence>
<keyword evidence="4" id="KW-1185">Reference proteome</keyword>
<organism evidence="3 4">
    <name type="scientific">Phyllosticta citribraziliensis</name>
    <dbReference type="NCBI Taxonomy" id="989973"/>
    <lineage>
        <taxon>Eukaryota</taxon>
        <taxon>Fungi</taxon>
        <taxon>Dikarya</taxon>
        <taxon>Ascomycota</taxon>
        <taxon>Pezizomycotina</taxon>
        <taxon>Dothideomycetes</taxon>
        <taxon>Dothideomycetes incertae sedis</taxon>
        <taxon>Botryosphaeriales</taxon>
        <taxon>Phyllostictaceae</taxon>
        <taxon>Phyllosticta</taxon>
    </lineage>
</organism>
<accession>A0ABR1MBP1</accession>
<feature type="transmembrane region" description="Helical" evidence="2">
    <location>
        <begin position="56"/>
        <end position="80"/>
    </location>
</feature>
<dbReference type="GO" id="GO:0008168">
    <property type="term" value="F:methyltransferase activity"/>
    <property type="evidence" value="ECO:0007669"/>
    <property type="project" value="UniProtKB-KW"/>
</dbReference>
<dbReference type="GO" id="GO:0032259">
    <property type="term" value="P:methylation"/>
    <property type="evidence" value="ECO:0007669"/>
    <property type="project" value="UniProtKB-KW"/>
</dbReference>
<feature type="region of interest" description="Disordered" evidence="1">
    <location>
        <begin position="1"/>
        <end position="46"/>
    </location>
</feature>
<dbReference type="EMBL" id="JBBPEH010000001">
    <property type="protein sequence ID" value="KAK7544698.1"/>
    <property type="molecule type" value="Genomic_DNA"/>
</dbReference>
<dbReference type="PANTHER" id="PTHR42912">
    <property type="entry name" value="METHYLTRANSFERASE"/>
    <property type="match status" value="1"/>
</dbReference>
<feature type="compositionally biased region" description="Pro residues" evidence="1">
    <location>
        <begin position="1"/>
        <end position="22"/>
    </location>
</feature>
<keyword evidence="3" id="KW-0489">Methyltransferase</keyword>
<keyword evidence="2" id="KW-1133">Transmembrane helix</keyword>
<evidence type="ECO:0000256" key="2">
    <source>
        <dbReference type="SAM" id="Phobius"/>
    </source>
</evidence>
<comment type="caution">
    <text evidence="3">The sequence shown here is derived from an EMBL/GenBank/DDBJ whole genome shotgun (WGS) entry which is preliminary data.</text>
</comment>
<dbReference type="Pfam" id="PF13489">
    <property type="entry name" value="Methyltransf_23"/>
    <property type="match status" value="1"/>
</dbReference>
<dbReference type="InterPro" id="IPR029063">
    <property type="entry name" value="SAM-dependent_MTases_sf"/>
</dbReference>
<reference evidence="3 4" key="1">
    <citation type="submission" date="2024-04" db="EMBL/GenBank/DDBJ databases">
        <title>Phyllosticta paracitricarpa is synonymous to the EU quarantine fungus P. citricarpa based on phylogenomic analyses.</title>
        <authorList>
            <consortium name="Lawrence Berkeley National Laboratory"/>
            <person name="Van ingen-buijs V.A."/>
            <person name="Van westerhoven A.C."/>
            <person name="Haridas S."/>
            <person name="Skiadas P."/>
            <person name="Martin F."/>
            <person name="Groenewald J.Z."/>
            <person name="Crous P.W."/>
            <person name="Seidl M.F."/>
        </authorList>
    </citation>
    <scope>NUCLEOTIDE SEQUENCE [LARGE SCALE GENOMIC DNA]</scope>
    <source>
        <strain evidence="3 4">CPC 17464</strain>
    </source>
</reference>
<dbReference type="PANTHER" id="PTHR42912:SF83">
    <property type="entry name" value="METHYLTRANSFERASE TYPE 11 DOMAIN-CONTAINING PROTEIN"/>
    <property type="match status" value="1"/>
</dbReference>
<gene>
    <name evidence="3" type="ORF">J3D65DRAFT_32912</name>
</gene>
<dbReference type="Gene3D" id="3.40.50.150">
    <property type="entry name" value="Vaccinia Virus protein VP39"/>
    <property type="match status" value="1"/>
</dbReference>
<dbReference type="Proteomes" id="UP001360953">
    <property type="component" value="Unassembled WGS sequence"/>
</dbReference>
<dbReference type="RefSeq" id="XP_066659933.1">
    <property type="nucleotide sequence ID" value="XM_066795405.1"/>
</dbReference>
<dbReference type="GeneID" id="92028311"/>
<keyword evidence="2" id="KW-0472">Membrane</keyword>
<keyword evidence="2" id="KW-0812">Transmembrane</keyword>
<protein>
    <submittedName>
        <fullName evidence="3">S-adenosyl-L-methionine-dependent methyltransferase</fullName>
    </submittedName>
</protein>
<keyword evidence="3" id="KW-0808">Transferase</keyword>